<dbReference type="OrthoDB" id="4600794at2759"/>
<accession>A0A2J6RZF5</accession>
<feature type="region of interest" description="Disordered" evidence="1">
    <location>
        <begin position="55"/>
        <end position="102"/>
    </location>
</feature>
<dbReference type="EMBL" id="KZ613941">
    <property type="protein sequence ID" value="PMD43898.1"/>
    <property type="molecule type" value="Genomic_DNA"/>
</dbReference>
<feature type="region of interest" description="Disordered" evidence="1">
    <location>
        <begin position="359"/>
        <end position="415"/>
    </location>
</feature>
<feature type="compositionally biased region" description="Acidic residues" evidence="1">
    <location>
        <begin position="361"/>
        <end position="374"/>
    </location>
</feature>
<protein>
    <submittedName>
        <fullName evidence="2">Uncharacterized protein</fullName>
    </submittedName>
</protein>
<feature type="region of interest" description="Disordered" evidence="1">
    <location>
        <begin position="434"/>
        <end position="461"/>
    </location>
</feature>
<evidence type="ECO:0000313" key="2">
    <source>
        <dbReference type="EMBL" id="PMD43898.1"/>
    </source>
</evidence>
<dbReference type="Proteomes" id="UP000235786">
    <property type="component" value="Unassembled WGS sequence"/>
</dbReference>
<sequence length="461" mass="52283">MQSRKIGAFLRRQGVTPNPSFSSFRRLRHSILPCFQSSPVSAPLHLAHRSQYTTIKMDHSRKRKADESDDAELEARAKKAGPHAEESQSSDSTLKSEGEDVETSDAESIFESVLATLPPLEQWSSTTIEELRSAISEKDPKAEWQEESEWTRRVINAILAPNQGSNWQRLKTCSNADYFSLPIHTITLLNALHHANCLDAVKARCKLHGFHTPLDVYPDFGGPQGPVSYPIFRVDYSSDETFELYKTCWDQFMERQFFVPKAIRRRNVSWHWVEDKAKLERGGPHEVRELFQSLLAAAAYPNGLDYQGLWLCLMVDREAIESMLRVYGPPATEIFTMGGPAMRRDIPFLPYLTAVSTTWTEENDDEESESEESQSDGSGSIEIGSDDTHGEASGNKEANDDEVEEEPVDDGEYHGDFKFALQSILEIWQSEQSISPDEYYPRDRSIWGDIGFSYEPPTSLR</sequence>
<evidence type="ECO:0000313" key="3">
    <source>
        <dbReference type="Proteomes" id="UP000235786"/>
    </source>
</evidence>
<keyword evidence="3" id="KW-1185">Reference proteome</keyword>
<dbReference type="AlphaFoldDB" id="A0A2J6RZF5"/>
<feature type="compositionally biased region" description="Basic and acidic residues" evidence="1">
    <location>
        <begin position="73"/>
        <end position="86"/>
    </location>
</feature>
<gene>
    <name evidence="2" type="ORF">L207DRAFT_630298</name>
</gene>
<name>A0A2J6RZF5_HYAVF</name>
<feature type="compositionally biased region" description="Acidic residues" evidence="1">
    <location>
        <begin position="399"/>
        <end position="410"/>
    </location>
</feature>
<evidence type="ECO:0000256" key="1">
    <source>
        <dbReference type="SAM" id="MobiDB-lite"/>
    </source>
</evidence>
<organism evidence="2 3">
    <name type="scientific">Hyaloscypha variabilis (strain UAMH 11265 / GT02V1 / F)</name>
    <name type="common">Meliniomyces variabilis</name>
    <dbReference type="NCBI Taxonomy" id="1149755"/>
    <lineage>
        <taxon>Eukaryota</taxon>
        <taxon>Fungi</taxon>
        <taxon>Dikarya</taxon>
        <taxon>Ascomycota</taxon>
        <taxon>Pezizomycotina</taxon>
        <taxon>Leotiomycetes</taxon>
        <taxon>Helotiales</taxon>
        <taxon>Hyaloscyphaceae</taxon>
        <taxon>Hyaloscypha</taxon>
        <taxon>Hyaloscypha variabilis</taxon>
    </lineage>
</organism>
<proteinExistence type="predicted"/>
<reference evidence="2 3" key="1">
    <citation type="submission" date="2016-04" db="EMBL/GenBank/DDBJ databases">
        <title>A degradative enzymes factory behind the ericoid mycorrhizal symbiosis.</title>
        <authorList>
            <consortium name="DOE Joint Genome Institute"/>
            <person name="Martino E."/>
            <person name="Morin E."/>
            <person name="Grelet G."/>
            <person name="Kuo A."/>
            <person name="Kohler A."/>
            <person name="Daghino S."/>
            <person name="Barry K."/>
            <person name="Choi C."/>
            <person name="Cichocki N."/>
            <person name="Clum A."/>
            <person name="Copeland A."/>
            <person name="Hainaut M."/>
            <person name="Haridas S."/>
            <person name="Labutti K."/>
            <person name="Lindquist E."/>
            <person name="Lipzen A."/>
            <person name="Khouja H.-R."/>
            <person name="Murat C."/>
            <person name="Ohm R."/>
            <person name="Olson A."/>
            <person name="Spatafora J."/>
            <person name="Veneault-Fourrey C."/>
            <person name="Henrissat B."/>
            <person name="Grigoriev I."/>
            <person name="Martin F."/>
            <person name="Perotto S."/>
        </authorList>
    </citation>
    <scope>NUCLEOTIDE SEQUENCE [LARGE SCALE GENOMIC DNA]</scope>
    <source>
        <strain evidence="2 3">F</strain>
    </source>
</reference>